<sequence>MTEFLQSLQRKLGNGDLKPLKFKSTADSSSARYLLPIFKRSMGGSNCQYNAFKNAIKLAYETKRAVVLTPFFLHGGYVTGQYNLDNMRDFNETFNAKRLDKLLPVATLDKFKEVCNHGETKVVTWDIGPPGHYEETRKTRFGEYYGINLPPAAEVVDPTRTTSEEVNVFDQSPCAAFYNPRVINIEFENEAKLSRDVDLHLVRTPNVLALADELSEYICDGEPYLALHWRNRSAEKPCVFGSKQESYCQQLQAVMSELAKDASVAIRRFMDQRNIQCMYVAYPSWSKEIIDHLGRNIDRKKIYTADNITSNVRASQIKDDFYLFSLLEQEICSRSEVFLGAGLSLWSQFVAEERLANDKESYYTHQIMGISDQNKTVLKLM</sequence>
<keyword evidence="5" id="KW-0256">Endoplasmic reticulum</keyword>
<evidence type="ECO:0000256" key="5">
    <source>
        <dbReference type="ARBA" id="ARBA00022824"/>
    </source>
</evidence>
<evidence type="ECO:0000256" key="10">
    <source>
        <dbReference type="ARBA" id="ARBA00033083"/>
    </source>
</evidence>
<dbReference type="RefSeq" id="XP_006824954.1">
    <property type="nucleotide sequence ID" value="XM_006824891.1"/>
</dbReference>
<evidence type="ECO:0000256" key="7">
    <source>
        <dbReference type="ARBA" id="ARBA00023277"/>
    </source>
</evidence>
<dbReference type="EC" id="2.4.1.221" evidence="3"/>
<proteinExistence type="inferred from homology"/>
<evidence type="ECO:0000313" key="13">
    <source>
        <dbReference type="Proteomes" id="UP000694865"/>
    </source>
</evidence>
<dbReference type="Proteomes" id="UP000694865">
    <property type="component" value="Unplaced"/>
</dbReference>
<comment type="subcellular location">
    <subcellularLocation>
        <location evidence="1">Endoplasmic reticulum</location>
    </subcellularLocation>
</comment>
<evidence type="ECO:0000256" key="2">
    <source>
        <dbReference type="ARBA" id="ARBA00004922"/>
    </source>
</evidence>
<reference evidence="14" key="1">
    <citation type="submission" date="2025-08" db="UniProtKB">
        <authorList>
            <consortium name="RefSeq"/>
        </authorList>
    </citation>
    <scope>IDENTIFICATION</scope>
    <source>
        <tissue evidence="14">Testes</tissue>
    </source>
</reference>
<evidence type="ECO:0000256" key="9">
    <source>
        <dbReference type="ARBA" id="ARBA00026232"/>
    </source>
</evidence>
<keyword evidence="13" id="KW-1185">Reference proteome</keyword>
<dbReference type="InterPro" id="IPR045130">
    <property type="entry name" value="OFUT2-like"/>
</dbReference>
<dbReference type="PANTHER" id="PTHR13398:SF0">
    <property type="entry name" value="GDP-FUCOSE PROTEIN O-FUCOSYLTRANSFERASE 2"/>
    <property type="match status" value="1"/>
</dbReference>
<evidence type="ECO:0000313" key="14">
    <source>
        <dbReference type="RefSeq" id="XP_006824954.1"/>
    </source>
</evidence>
<comment type="pathway">
    <text evidence="2">Protein modification; protein glycosylation.</text>
</comment>
<keyword evidence="6" id="KW-0294">Fucose metabolism</keyword>
<evidence type="ECO:0000256" key="12">
    <source>
        <dbReference type="ARBA" id="ARBA00048647"/>
    </source>
</evidence>
<keyword evidence="4" id="KW-0808">Transferase</keyword>
<evidence type="ECO:0000256" key="8">
    <source>
        <dbReference type="ARBA" id="ARBA00025803"/>
    </source>
</evidence>
<dbReference type="Gene3D" id="3.40.50.11350">
    <property type="match status" value="1"/>
</dbReference>
<comment type="catalytic activity">
    <reaction evidence="12">
        <text>L-seryl-[protein] + GDP-beta-L-fucose = 3-O-(alpha-L-fucosyl)-L-seryl-[protein] + GDP + H(+)</text>
        <dbReference type="Rhea" id="RHEA:63644"/>
        <dbReference type="Rhea" id="RHEA-COMP:9863"/>
        <dbReference type="Rhea" id="RHEA-COMP:17914"/>
        <dbReference type="ChEBI" id="CHEBI:15378"/>
        <dbReference type="ChEBI" id="CHEBI:29999"/>
        <dbReference type="ChEBI" id="CHEBI:57273"/>
        <dbReference type="ChEBI" id="CHEBI:58189"/>
        <dbReference type="ChEBI" id="CHEBI:189632"/>
        <dbReference type="EC" id="2.4.1.221"/>
    </reaction>
    <physiologicalReaction direction="left-to-right" evidence="12">
        <dbReference type="Rhea" id="RHEA:63645"/>
    </physiologicalReaction>
</comment>
<dbReference type="GeneID" id="102805113"/>
<evidence type="ECO:0000256" key="1">
    <source>
        <dbReference type="ARBA" id="ARBA00004240"/>
    </source>
</evidence>
<evidence type="ECO:0000256" key="11">
    <source>
        <dbReference type="ARBA" id="ARBA00047273"/>
    </source>
</evidence>
<evidence type="ECO:0000256" key="3">
    <source>
        <dbReference type="ARBA" id="ARBA00012196"/>
    </source>
</evidence>
<gene>
    <name evidence="14" type="primary">LOC102805113</name>
</gene>
<dbReference type="Pfam" id="PF10250">
    <property type="entry name" value="O-FucT"/>
    <property type="match status" value="1"/>
</dbReference>
<organism evidence="13 14">
    <name type="scientific">Saccoglossus kowalevskii</name>
    <name type="common">Acorn worm</name>
    <dbReference type="NCBI Taxonomy" id="10224"/>
    <lineage>
        <taxon>Eukaryota</taxon>
        <taxon>Metazoa</taxon>
        <taxon>Hemichordata</taxon>
        <taxon>Enteropneusta</taxon>
        <taxon>Harrimaniidae</taxon>
        <taxon>Saccoglossus</taxon>
    </lineage>
</organism>
<dbReference type="InterPro" id="IPR019378">
    <property type="entry name" value="GDP-Fuc_O-FucTrfase"/>
</dbReference>
<name>A0ABM0MY63_SACKO</name>
<dbReference type="CDD" id="cd11296">
    <property type="entry name" value="O-FucT_like"/>
    <property type="match status" value="1"/>
</dbReference>
<protein>
    <recommendedName>
        <fullName evidence="9">GDP-fucose protein O-fucosyltransferase 2</fullName>
        <ecNumber evidence="3">2.4.1.221</ecNumber>
    </recommendedName>
    <alternativeName>
        <fullName evidence="10">Peptide-O-fucosyltransferase 2</fullName>
    </alternativeName>
</protein>
<evidence type="ECO:0000256" key="6">
    <source>
        <dbReference type="ARBA" id="ARBA00023253"/>
    </source>
</evidence>
<keyword evidence="7" id="KW-0119">Carbohydrate metabolism</keyword>
<dbReference type="PANTHER" id="PTHR13398">
    <property type="entry name" value="GDP-FUCOSE PROTEIN O-FUCOSYLTRANSFERASE 2"/>
    <property type="match status" value="1"/>
</dbReference>
<comment type="catalytic activity">
    <reaction evidence="11">
        <text>L-threonyl-[protein] + GDP-beta-L-fucose = 3-O-(alpha-L-fucosyl)-L-threonyl-[protein] + GDP + H(+)</text>
        <dbReference type="Rhea" id="RHEA:70491"/>
        <dbReference type="Rhea" id="RHEA-COMP:11060"/>
        <dbReference type="Rhea" id="RHEA-COMP:17915"/>
        <dbReference type="ChEBI" id="CHEBI:15378"/>
        <dbReference type="ChEBI" id="CHEBI:30013"/>
        <dbReference type="ChEBI" id="CHEBI:57273"/>
        <dbReference type="ChEBI" id="CHEBI:58189"/>
        <dbReference type="ChEBI" id="CHEBI:189631"/>
        <dbReference type="EC" id="2.4.1.221"/>
    </reaction>
    <physiologicalReaction direction="left-to-right" evidence="11">
        <dbReference type="Rhea" id="RHEA:70492"/>
    </physiologicalReaction>
</comment>
<accession>A0ABM0MY63</accession>
<evidence type="ECO:0000256" key="4">
    <source>
        <dbReference type="ARBA" id="ARBA00022679"/>
    </source>
</evidence>
<comment type="similarity">
    <text evidence="8">Belongs to the glycosyltransferase 68 family.</text>
</comment>